<evidence type="ECO:0000313" key="2">
    <source>
        <dbReference type="Proteomes" id="UP001163981"/>
    </source>
</evidence>
<accession>A0ABY6NQ96</accession>
<evidence type="ECO:0000313" key="1">
    <source>
        <dbReference type="EMBL" id="UZH54954.1"/>
    </source>
</evidence>
<sequence>MNEMKNHYRDEEILKLNMSSELKLWEENMSFMEQEIGFYLRLLQKSSFFKSEKNVEDLKFLVKQLQDIHEMNSQNSKLLREYKLKAENIRECDDVQCENQYVQEHLHVKSSFQKHLKRSQIVKGFVFKYILENMQEVQHSREHF</sequence>
<dbReference type="RefSeq" id="WP_265163296.1">
    <property type="nucleotide sequence ID" value="NZ_CP069620.1"/>
</dbReference>
<protein>
    <submittedName>
        <fullName evidence="1">Uncharacterized protein</fullName>
    </submittedName>
</protein>
<proteinExistence type="predicted"/>
<reference evidence="1" key="1">
    <citation type="submission" date="2021-02" db="EMBL/GenBank/DDBJ databases">
        <title>Salinimicrobium sp. nov. isolated from seawater in Tongyeong, Republic of Korea.</title>
        <authorList>
            <person name="Lee S.-J."/>
        </authorList>
    </citation>
    <scope>NUCLEOTIDE SEQUENCE</scope>
    <source>
        <strain evidence="1">HN-2-9-2</strain>
    </source>
</reference>
<name>A0ABY6NQ96_9FLAO</name>
<keyword evidence="2" id="KW-1185">Reference proteome</keyword>
<organism evidence="1 2">
    <name type="scientific">Salinimicrobium tongyeongense</name>
    <dbReference type="NCBI Taxonomy" id="2809707"/>
    <lineage>
        <taxon>Bacteria</taxon>
        <taxon>Pseudomonadati</taxon>
        <taxon>Bacteroidota</taxon>
        <taxon>Flavobacteriia</taxon>
        <taxon>Flavobacteriales</taxon>
        <taxon>Flavobacteriaceae</taxon>
        <taxon>Salinimicrobium</taxon>
    </lineage>
</organism>
<gene>
    <name evidence="1" type="ORF">JRG66_13440</name>
</gene>
<dbReference type="Proteomes" id="UP001163981">
    <property type="component" value="Chromosome"/>
</dbReference>
<dbReference type="EMBL" id="CP069620">
    <property type="protein sequence ID" value="UZH54954.1"/>
    <property type="molecule type" value="Genomic_DNA"/>
</dbReference>